<evidence type="ECO:0000256" key="2">
    <source>
        <dbReference type="SAM" id="Phobius"/>
    </source>
</evidence>
<reference evidence="3 4" key="1">
    <citation type="journal article" date="2019" name="Int. J. Syst. Evol. Microbiol.">
        <title>The Global Catalogue of Microorganisms (GCM) 10K type strain sequencing project: providing services to taxonomists for standard genome sequencing and annotation.</title>
        <authorList>
            <consortium name="The Broad Institute Genomics Platform"/>
            <consortium name="The Broad Institute Genome Sequencing Center for Infectious Disease"/>
            <person name="Wu L."/>
            <person name="Ma J."/>
        </authorList>
    </citation>
    <scope>NUCLEOTIDE SEQUENCE [LARGE SCALE GENOMIC DNA]</scope>
    <source>
        <strain evidence="3 4">JCM 7356</strain>
    </source>
</reference>
<dbReference type="Proteomes" id="UP001500305">
    <property type="component" value="Unassembled WGS sequence"/>
</dbReference>
<evidence type="ECO:0000313" key="3">
    <source>
        <dbReference type="EMBL" id="GAA2248916.1"/>
    </source>
</evidence>
<keyword evidence="4" id="KW-1185">Reference proteome</keyword>
<feature type="transmembrane region" description="Helical" evidence="2">
    <location>
        <begin position="77"/>
        <end position="97"/>
    </location>
</feature>
<sequence>MKSSTRPRRRSPRNTAARLRAAAAGTAPELPKPPVPVLVVAVVVVLGVVATVLQALQLPATAHNRSGTEAVHRFVDFFFGVLTLMALSGSVTLGLLAAERRLMTPRHRVVVQALHRAVSTAAVVTLVIHIGNKVAEGHAAPAAAVMPFASGTSFAVGVGTIAGELLVLAAVTGALRGHFANNPRLTRLWRPLHWVAYASWPLALAHGLEAGRPAKGWVVWSYGVNMAVVALVLLIKFLHGAGRNTTGVSANRRLMAVDLIGPGEEAGYPPLGDQLPVFGESSALLALDVELPDAQPEVAPEPVAAATVSAQLPVDAAAGQWDTGELNALLDAGRQQYLAEQAAFPQQQQPQYQPQFTTVAWDTGELNAMIDAGRQQYLAEQMAFQQQQQQQQAEYTQQLYAQQYPSQAFTGQPGYPQVPDAGPRFPSAVASWPTPGHWSQPTPGYWSQPTQPQSSGYTVDSWQNR</sequence>
<organism evidence="3 4">
    <name type="scientific">Kitasatospora cystarginea</name>
    <dbReference type="NCBI Taxonomy" id="58350"/>
    <lineage>
        <taxon>Bacteria</taxon>
        <taxon>Bacillati</taxon>
        <taxon>Actinomycetota</taxon>
        <taxon>Actinomycetes</taxon>
        <taxon>Kitasatosporales</taxon>
        <taxon>Streptomycetaceae</taxon>
        <taxon>Kitasatospora</taxon>
    </lineage>
</organism>
<keyword evidence="2" id="KW-0812">Transmembrane</keyword>
<feature type="compositionally biased region" description="Polar residues" evidence="1">
    <location>
        <begin position="437"/>
        <end position="465"/>
    </location>
</feature>
<accession>A0ABN3E589</accession>
<keyword evidence="2" id="KW-0472">Membrane</keyword>
<evidence type="ECO:0008006" key="5">
    <source>
        <dbReference type="Google" id="ProtNLM"/>
    </source>
</evidence>
<dbReference type="EMBL" id="BAAATR010000013">
    <property type="protein sequence ID" value="GAA2248916.1"/>
    <property type="molecule type" value="Genomic_DNA"/>
</dbReference>
<dbReference type="RefSeq" id="WP_344637274.1">
    <property type="nucleotide sequence ID" value="NZ_BAAATR010000013.1"/>
</dbReference>
<comment type="caution">
    <text evidence="3">The sequence shown here is derived from an EMBL/GenBank/DDBJ whole genome shotgun (WGS) entry which is preliminary data.</text>
</comment>
<feature type="transmembrane region" description="Helical" evidence="2">
    <location>
        <begin position="151"/>
        <end position="175"/>
    </location>
</feature>
<feature type="region of interest" description="Disordered" evidence="1">
    <location>
        <begin position="408"/>
        <end position="465"/>
    </location>
</feature>
<gene>
    <name evidence="3" type="ORF">GCM10010430_34390</name>
</gene>
<protein>
    <recommendedName>
        <fullName evidence="5">Integral membrane protein</fullName>
    </recommendedName>
</protein>
<name>A0ABN3E589_9ACTN</name>
<evidence type="ECO:0000256" key="1">
    <source>
        <dbReference type="SAM" id="MobiDB-lite"/>
    </source>
</evidence>
<feature type="transmembrane region" description="Helical" evidence="2">
    <location>
        <begin position="37"/>
        <end position="57"/>
    </location>
</feature>
<keyword evidence="2" id="KW-1133">Transmembrane helix</keyword>
<proteinExistence type="predicted"/>
<evidence type="ECO:0000313" key="4">
    <source>
        <dbReference type="Proteomes" id="UP001500305"/>
    </source>
</evidence>
<feature type="transmembrane region" description="Helical" evidence="2">
    <location>
        <begin position="217"/>
        <end position="235"/>
    </location>
</feature>